<protein>
    <submittedName>
        <fullName evidence="1">Uncharacterized protein</fullName>
    </submittedName>
</protein>
<organism evidence="1 2">
    <name type="scientific">Sphingomonas populi</name>
    <dbReference type="NCBI Taxonomy" id="2484750"/>
    <lineage>
        <taxon>Bacteria</taxon>
        <taxon>Pseudomonadati</taxon>
        <taxon>Pseudomonadota</taxon>
        <taxon>Alphaproteobacteria</taxon>
        <taxon>Sphingomonadales</taxon>
        <taxon>Sphingomonadaceae</taxon>
        <taxon>Sphingomonas</taxon>
    </lineage>
</organism>
<evidence type="ECO:0000313" key="1">
    <source>
        <dbReference type="EMBL" id="RZF59021.1"/>
    </source>
</evidence>
<keyword evidence="2" id="KW-1185">Reference proteome</keyword>
<dbReference type="EMBL" id="SGIS01000108">
    <property type="protein sequence ID" value="RZF59021.1"/>
    <property type="molecule type" value="Genomic_DNA"/>
</dbReference>
<gene>
    <name evidence="1" type="ORF">EWE75_24100</name>
</gene>
<evidence type="ECO:0000313" key="2">
    <source>
        <dbReference type="Proteomes" id="UP000292085"/>
    </source>
</evidence>
<proteinExistence type="predicted"/>
<comment type="caution">
    <text evidence="1">The sequence shown here is derived from an EMBL/GenBank/DDBJ whole genome shotgun (WGS) entry which is preliminary data.</text>
</comment>
<accession>A0A4Q6XGL8</accession>
<dbReference type="Proteomes" id="UP000292085">
    <property type="component" value="Unassembled WGS sequence"/>
</dbReference>
<sequence>MRNIPDQPKWATCRIMFDADKVATIKPITRKHEVKAALEQWCRDYCKGGYSVAVDFWHGIVFVVADFERKGDAAWFSHIHKGVV</sequence>
<dbReference type="AlphaFoldDB" id="A0A4Q6XGL8"/>
<reference evidence="1 2" key="1">
    <citation type="submission" date="2019-02" db="EMBL/GenBank/DDBJ databases">
        <authorList>
            <person name="Li Y."/>
        </authorList>
    </citation>
    <scope>NUCLEOTIDE SEQUENCE [LARGE SCALE GENOMIC DNA]</scope>
    <source>
        <strain evidence="1 2">3-7</strain>
    </source>
</reference>
<name>A0A4Q6XGL8_9SPHN</name>
<dbReference type="RefSeq" id="WP_130160568.1">
    <property type="nucleotide sequence ID" value="NZ_SGIS01000108.1"/>
</dbReference>